<feature type="transmembrane region" description="Helical" evidence="6">
    <location>
        <begin position="267"/>
        <end position="286"/>
    </location>
</feature>
<keyword evidence="4 6" id="KW-0472">Membrane</keyword>
<protein>
    <recommendedName>
        <fullName evidence="10">Zinc transporter 2</fullName>
    </recommendedName>
</protein>
<dbReference type="PANTHER" id="PTHR11040">
    <property type="entry name" value="ZINC/IRON TRANSPORTER"/>
    <property type="match status" value="1"/>
</dbReference>
<feature type="transmembrane region" description="Helical" evidence="6">
    <location>
        <begin position="47"/>
        <end position="68"/>
    </location>
</feature>
<evidence type="ECO:0000256" key="2">
    <source>
        <dbReference type="ARBA" id="ARBA00022692"/>
    </source>
</evidence>
<evidence type="ECO:0000256" key="4">
    <source>
        <dbReference type="ARBA" id="ARBA00023136"/>
    </source>
</evidence>
<dbReference type="Proteomes" id="UP001341281">
    <property type="component" value="Chromosome 02"/>
</dbReference>
<evidence type="ECO:0000256" key="3">
    <source>
        <dbReference type="ARBA" id="ARBA00022989"/>
    </source>
</evidence>
<feature type="signal peptide" evidence="7">
    <location>
        <begin position="1"/>
        <end position="22"/>
    </location>
</feature>
<reference evidence="8 9" key="1">
    <citation type="submission" date="2024-02" db="EMBL/GenBank/DDBJ databases">
        <title>High-quality chromosome-scale genome assembly of Pensacola bahiagrass (Paspalum notatum Flugge var. saurae).</title>
        <authorList>
            <person name="Vega J.M."/>
            <person name="Podio M."/>
            <person name="Orjuela J."/>
            <person name="Siena L.A."/>
            <person name="Pessino S.C."/>
            <person name="Combes M.C."/>
            <person name="Mariac C."/>
            <person name="Albertini E."/>
            <person name="Pupilli F."/>
            <person name="Ortiz J.P.A."/>
            <person name="Leblanc O."/>
        </authorList>
    </citation>
    <scope>NUCLEOTIDE SEQUENCE [LARGE SCALE GENOMIC DNA]</scope>
    <source>
        <strain evidence="8">R1</strain>
        <tissue evidence="8">Leaf</tissue>
    </source>
</reference>
<evidence type="ECO:0000313" key="9">
    <source>
        <dbReference type="Proteomes" id="UP001341281"/>
    </source>
</evidence>
<evidence type="ECO:0008006" key="10">
    <source>
        <dbReference type="Google" id="ProtNLM"/>
    </source>
</evidence>
<feature type="transmembrane region" description="Helical" evidence="6">
    <location>
        <begin position="111"/>
        <end position="133"/>
    </location>
</feature>
<feature type="transmembrane region" description="Helical" evidence="6">
    <location>
        <begin position="236"/>
        <end position="255"/>
    </location>
</feature>
<dbReference type="PANTHER" id="PTHR11040:SF217">
    <property type="entry name" value="ZINC TRANSPORTER 11"/>
    <property type="match status" value="1"/>
</dbReference>
<name>A0AAQ3SMN2_PASNO</name>
<keyword evidence="7" id="KW-0732">Signal</keyword>
<comment type="subcellular location">
    <subcellularLocation>
        <location evidence="1">Cell membrane</location>
        <topology evidence="1">Multi-pass membrane protein</topology>
    </subcellularLocation>
</comment>
<dbReference type="AlphaFoldDB" id="A0AAQ3SMN2"/>
<keyword evidence="9" id="KW-1185">Reference proteome</keyword>
<feature type="transmembrane region" description="Helical" evidence="6">
    <location>
        <begin position="298"/>
        <end position="316"/>
    </location>
</feature>
<evidence type="ECO:0000256" key="5">
    <source>
        <dbReference type="SAM" id="MobiDB-lite"/>
    </source>
</evidence>
<proteinExistence type="predicted"/>
<keyword evidence="3 6" id="KW-1133">Transmembrane helix</keyword>
<feature type="transmembrane region" description="Helical" evidence="6">
    <location>
        <begin position="75"/>
        <end position="96"/>
    </location>
</feature>
<dbReference type="EMBL" id="CP144746">
    <property type="protein sequence ID" value="WVZ57270.1"/>
    <property type="molecule type" value="Genomic_DNA"/>
</dbReference>
<organism evidence="8 9">
    <name type="scientific">Paspalum notatum var. saurae</name>
    <dbReference type="NCBI Taxonomy" id="547442"/>
    <lineage>
        <taxon>Eukaryota</taxon>
        <taxon>Viridiplantae</taxon>
        <taxon>Streptophyta</taxon>
        <taxon>Embryophyta</taxon>
        <taxon>Tracheophyta</taxon>
        <taxon>Spermatophyta</taxon>
        <taxon>Magnoliopsida</taxon>
        <taxon>Liliopsida</taxon>
        <taxon>Poales</taxon>
        <taxon>Poaceae</taxon>
        <taxon>PACMAD clade</taxon>
        <taxon>Panicoideae</taxon>
        <taxon>Andropogonodae</taxon>
        <taxon>Paspaleae</taxon>
        <taxon>Paspalinae</taxon>
        <taxon>Paspalum</taxon>
    </lineage>
</organism>
<evidence type="ECO:0000256" key="6">
    <source>
        <dbReference type="SAM" id="Phobius"/>
    </source>
</evidence>
<dbReference type="GO" id="GO:0005886">
    <property type="term" value="C:plasma membrane"/>
    <property type="evidence" value="ECO:0007669"/>
    <property type="project" value="UniProtKB-SubCell"/>
</dbReference>
<dbReference type="Pfam" id="PF02535">
    <property type="entry name" value="Zip"/>
    <property type="match status" value="1"/>
</dbReference>
<evidence type="ECO:0000313" key="8">
    <source>
        <dbReference type="EMBL" id="WVZ57270.1"/>
    </source>
</evidence>
<sequence length="357" mass="37127">MARATSLLWLSLAAAAAATVAGDSDTDDADAGGGAKPDLRARGLVEAKLWCLVVVFAGTLLGGVSPYFMRWNEAFLALGTQFAGGVFLGTALMHFLSDANETFEDLLPDSGYPWAFMLACAGYVITTLADVVISHVVSRGRTGGGGGAAAAAAGLEEGKVVNGANGTSTEPQPAEAHGSDHSVASMLRNASTLGDSMLLIAALCFHSVFEGIAIGIAGKAKPDRDSETKADAWKALWTISLHKIFAAIAMGIALLRMIPNRPLLSCFAYAFAFAISSPIGIAIGIVIDATTQGRVADWIFAISMGLATGIFVYVSINHLLSKGYKPRRPVALDTPVGRWLAVVLGVAVIAVVMIWDT</sequence>
<gene>
    <name evidence="8" type="ORF">U9M48_007675</name>
</gene>
<feature type="transmembrane region" description="Helical" evidence="6">
    <location>
        <begin position="196"/>
        <end position="216"/>
    </location>
</feature>
<evidence type="ECO:0000256" key="1">
    <source>
        <dbReference type="ARBA" id="ARBA00004651"/>
    </source>
</evidence>
<accession>A0AAQ3SMN2</accession>
<feature type="chain" id="PRO_5042876080" description="Zinc transporter 2" evidence="7">
    <location>
        <begin position="23"/>
        <end position="357"/>
    </location>
</feature>
<dbReference type="GO" id="GO:0005385">
    <property type="term" value="F:zinc ion transmembrane transporter activity"/>
    <property type="evidence" value="ECO:0007669"/>
    <property type="project" value="TreeGrafter"/>
</dbReference>
<keyword evidence="2 6" id="KW-0812">Transmembrane</keyword>
<evidence type="ECO:0000256" key="7">
    <source>
        <dbReference type="SAM" id="SignalP"/>
    </source>
</evidence>
<dbReference type="InterPro" id="IPR003689">
    <property type="entry name" value="ZIP"/>
</dbReference>
<feature type="region of interest" description="Disordered" evidence="5">
    <location>
        <begin position="161"/>
        <end position="181"/>
    </location>
</feature>
<feature type="transmembrane region" description="Helical" evidence="6">
    <location>
        <begin position="336"/>
        <end position="355"/>
    </location>
</feature>